<reference evidence="1" key="1">
    <citation type="submission" date="2018-04" db="EMBL/GenBank/DDBJ databases">
        <title>Whole genome sequencing of Hypsizygus marmoreus.</title>
        <authorList>
            <person name="Choi I.-G."/>
            <person name="Min B."/>
            <person name="Kim J.-G."/>
            <person name="Kim S."/>
            <person name="Oh Y.-L."/>
            <person name="Kong W.-S."/>
            <person name="Park H."/>
            <person name="Jeong J."/>
            <person name="Song E.-S."/>
        </authorList>
    </citation>
    <scope>NUCLEOTIDE SEQUENCE [LARGE SCALE GENOMIC DNA]</scope>
    <source>
        <strain evidence="1">51987-8</strain>
    </source>
</reference>
<comment type="caution">
    <text evidence="1">The sequence shown here is derived from an EMBL/GenBank/DDBJ whole genome shotgun (WGS) entry which is preliminary data.</text>
</comment>
<keyword evidence="2" id="KW-1185">Reference proteome</keyword>
<dbReference type="InParanoid" id="A0A369JE70"/>
<protein>
    <submittedName>
        <fullName evidence="1">Uncharacterized protein</fullName>
    </submittedName>
</protein>
<organism evidence="1 2">
    <name type="scientific">Hypsizygus marmoreus</name>
    <name type="common">White beech mushroom</name>
    <name type="synonym">Agaricus marmoreus</name>
    <dbReference type="NCBI Taxonomy" id="39966"/>
    <lineage>
        <taxon>Eukaryota</taxon>
        <taxon>Fungi</taxon>
        <taxon>Dikarya</taxon>
        <taxon>Basidiomycota</taxon>
        <taxon>Agaricomycotina</taxon>
        <taxon>Agaricomycetes</taxon>
        <taxon>Agaricomycetidae</taxon>
        <taxon>Agaricales</taxon>
        <taxon>Tricholomatineae</taxon>
        <taxon>Lyophyllaceae</taxon>
        <taxon>Hypsizygus</taxon>
    </lineage>
</organism>
<dbReference type="EMBL" id="LUEZ02000113">
    <property type="protein sequence ID" value="RDB17156.1"/>
    <property type="molecule type" value="Genomic_DNA"/>
</dbReference>
<accession>A0A369JE70</accession>
<gene>
    <name evidence="1" type="ORF">Hypma_001984</name>
</gene>
<dbReference type="OrthoDB" id="2662502at2759"/>
<dbReference type="Proteomes" id="UP000076154">
    <property type="component" value="Unassembled WGS sequence"/>
</dbReference>
<proteinExistence type="predicted"/>
<dbReference type="AlphaFoldDB" id="A0A369JE70"/>
<sequence length="95" mass="10402">MTTGKVQKTPPTHINLVRLVDMFAQTGDLVIQSEKQEFPEPENTDLDLSEEEINERAFVTNVILSNLTFLDVSALLPASICIDGCSVIGQAIQQA</sequence>
<evidence type="ECO:0000313" key="2">
    <source>
        <dbReference type="Proteomes" id="UP000076154"/>
    </source>
</evidence>
<name>A0A369JE70_HYPMA</name>
<evidence type="ECO:0000313" key="1">
    <source>
        <dbReference type="EMBL" id="RDB17156.1"/>
    </source>
</evidence>